<dbReference type="AlphaFoldDB" id="A0A4S1CAM4"/>
<dbReference type="InterPro" id="IPR006665">
    <property type="entry name" value="OmpA-like"/>
</dbReference>
<keyword evidence="9" id="KW-0998">Cell outer membrane</keyword>
<evidence type="ECO:0000256" key="1">
    <source>
        <dbReference type="ARBA" id="ARBA00004571"/>
    </source>
</evidence>
<dbReference type="Pfam" id="PF00691">
    <property type="entry name" value="OmpA"/>
    <property type="match status" value="1"/>
</dbReference>
<dbReference type="GO" id="GO:0009279">
    <property type="term" value="C:cell outer membrane"/>
    <property type="evidence" value="ECO:0007669"/>
    <property type="project" value="UniProtKB-SubCell"/>
</dbReference>
<keyword evidence="8 10" id="KW-0472">Membrane</keyword>
<dbReference type="InterPro" id="IPR036737">
    <property type="entry name" value="OmpA-like_sf"/>
</dbReference>
<evidence type="ECO:0000256" key="8">
    <source>
        <dbReference type="ARBA" id="ARBA00023136"/>
    </source>
</evidence>
<dbReference type="SUPFAM" id="SSF103088">
    <property type="entry name" value="OmpA-like"/>
    <property type="match status" value="1"/>
</dbReference>
<evidence type="ECO:0000313" key="14">
    <source>
        <dbReference type="Proteomes" id="UP000306416"/>
    </source>
</evidence>
<protein>
    <recommendedName>
        <fullName evidence="12">OmpA-like domain-containing protein</fullName>
    </recommendedName>
</protein>
<evidence type="ECO:0000256" key="7">
    <source>
        <dbReference type="ARBA" id="ARBA00023114"/>
    </source>
</evidence>
<evidence type="ECO:0000256" key="9">
    <source>
        <dbReference type="ARBA" id="ARBA00023237"/>
    </source>
</evidence>
<evidence type="ECO:0000256" key="4">
    <source>
        <dbReference type="ARBA" id="ARBA00022692"/>
    </source>
</evidence>
<keyword evidence="3" id="KW-1134">Transmembrane beta strand</keyword>
<keyword evidence="4" id="KW-0812">Transmembrane</keyword>
<proteinExistence type="predicted"/>
<dbReference type="PANTHER" id="PTHR30329">
    <property type="entry name" value="STATOR ELEMENT OF FLAGELLAR MOTOR COMPLEX"/>
    <property type="match status" value="1"/>
</dbReference>
<dbReference type="PRINTS" id="PR01021">
    <property type="entry name" value="OMPADOMAIN"/>
</dbReference>
<feature type="region of interest" description="Disordered" evidence="11">
    <location>
        <begin position="545"/>
        <end position="564"/>
    </location>
</feature>
<accession>A0A4S1CAM4</accession>
<organism evidence="13 14">
    <name type="scientific">Geomonas terrae</name>
    <dbReference type="NCBI Taxonomy" id="2562681"/>
    <lineage>
        <taxon>Bacteria</taxon>
        <taxon>Pseudomonadati</taxon>
        <taxon>Thermodesulfobacteriota</taxon>
        <taxon>Desulfuromonadia</taxon>
        <taxon>Geobacterales</taxon>
        <taxon>Geobacteraceae</taxon>
        <taxon>Geomonas</taxon>
    </lineage>
</organism>
<dbReference type="Gene3D" id="2.40.160.20">
    <property type="match status" value="1"/>
</dbReference>
<evidence type="ECO:0000256" key="2">
    <source>
        <dbReference type="ARBA" id="ARBA00022448"/>
    </source>
</evidence>
<dbReference type="InterPro" id="IPR011250">
    <property type="entry name" value="OMP/PagP_B-barrel"/>
</dbReference>
<gene>
    <name evidence="13" type="ORF">E4633_19380</name>
</gene>
<keyword evidence="5" id="KW-0732">Signal</keyword>
<name>A0A4S1CAM4_9BACT</name>
<keyword evidence="14" id="KW-1185">Reference proteome</keyword>
<keyword evidence="6" id="KW-0406">Ion transport</keyword>
<dbReference type="InterPro" id="IPR050330">
    <property type="entry name" value="Bact_OuterMem_StrucFunc"/>
</dbReference>
<dbReference type="GO" id="GO:0015288">
    <property type="term" value="F:porin activity"/>
    <property type="evidence" value="ECO:0007669"/>
    <property type="project" value="UniProtKB-KW"/>
</dbReference>
<dbReference type="GO" id="GO:0006811">
    <property type="term" value="P:monoatomic ion transport"/>
    <property type="evidence" value="ECO:0007669"/>
    <property type="project" value="UniProtKB-KW"/>
</dbReference>
<comment type="subcellular location">
    <subcellularLocation>
        <location evidence="1">Cell outer membrane</location>
        <topology evidence="1">Multi-pass membrane protein</topology>
    </subcellularLocation>
</comment>
<dbReference type="SUPFAM" id="SSF56925">
    <property type="entry name" value="OMPA-like"/>
    <property type="match status" value="1"/>
</dbReference>
<evidence type="ECO:0000259" key="12">
    <source>
        <dbReference type="PROSITE" id="PS51123"/>
    </source>
</evidence>
<dbReference type="PROSITE" id="PS51123">
    <property type="entry name" value="OMPA_2"/>
    <property type="match status" value="1"/>
</dbReference>
<evidence type="ECO:0000256" key="3">
    <source>
        <dbReference type="ARBA" id="ARBA00022452"/>
    </source>
</evidence>
<feature type="domain" description="OmpA-like" evidence="12">
    <location>
        <begin position="341"/>
        <end position="459"/>
    </location>
</feature>
<dbReference type="Pfam" id="PF13505">
    <property type="entry name" value="OMP_b-brl"/>
    <property type="match status" value="1"/>
</dbReference>
<dbReference type="Gene3D" id="3.30.1330.60">
    <property type="entry name" value="OmpA-like domain"/>
    <property type="match status" value="1"/>
</dbReference>
<feature type="region of interest" description="Disordered" evidence="11">
    <location>
        <begin position="664"/>
        <end position="687"/>
    </location>
</feature>
<dbReference type="GO" id="GO:0046930">
    <property type="term" value="C:pore complex"/>
    <property type="evidence" value="ECO:0007669"/>
    <property type="project" value="UniProtKB-KW"/>
</dbReference>
<evidence type="ECO:0000256" key="6">
    <source>
        <dbReference type="ARBA" id="ARBA00023065"/>
    </source>
</evidence>
<comment type="caution">
    <text evidence="13">The sequence shown here is derived from an EMBL/GenBank/DDBJ whole genome shotgun (WGS) entry which is preliminary data.</text>
</comment>
<dbReference type="InterPro" id="IPR006664">
    <property type="entry name" value="OMP_bac"/>
</dbReference>
<keyword evidence="2" id="KW-0813">Transport</keyword>
<dbReference type="PANTHER" id="PTHR30329:SF21">
    <property type="entry name" value="LIPOPROTEIN YIAD-RELATED"/>
    <property type="match status" value="1"/>
</dbReference>
<dbReference type="InterPro" id="IPR027385">
    <property type="entry name" value="Beta-barrel_OMP"/>
</dbReference>
<evidence type="ECO:0000256" key="5">
    <source>
        <dbReference type="ARBA" id="ARBA00022729"/>
    </source>
</evidence>
<dbReference type="Proteomes" id="UP000306416">
    <property type="component" value="Unassembled WGS sequence"/>
</dbReference>
<keyword evidence="7" id="KW-0626">Porin</keyword>
<dbReference type="EMBL" id="SRSC01000005">
    <property type="protein sequence ID" value="TGU70351.1"/>
    <property type="molecule type" value="Genomic_DNA"/>
</dbReference>
<sequence length="800" mass="84873">MGAFDMAEFDSSLVVPYGKPMRQARYPSDSAPPGLIQKPKRRRDLKKNSLAIMTAALLCAASLPGTVSAATTSPFSISPMVGGVSFAGKEHLETSPVFGLRAGYNFTKNLELEALYDYAKLRNSRNGSEHDFNRFGGDLLWNFRPNEKFVPNLAAGYAGVQLPPGTKGAFDLGGGFKYFVTEDVAWRGDVRGIFYNNKFEDYVVEYTTGLYIPFGGAPAVAKLPEPPAPPQSVPRTMPQAQPTLNLTVPTPPPPVVVAAPEVALAASPTSIKKGERSILSWKSKRADNCEMRPDLGDVAVNGSMTVTPAADTVYSLTCTGKGGTGAANAAVMVAQPTKAEKRFCNQPAVLMINFDTDKWNVKPQYHAELKSVGDFLNEFPEAYGEISGHTDGTASADHNQRLSERRAQAVRDYIVKNFHIDPKRLTAKGYGKSRPIANNKTAVGRAKNRRIEANLVCRKKEAASAVTPEPAVPQKESSLGKKPLALATAKGSAPLDGGVTPGSRQGEPEKLFVPQVAAPGAALPAAQRKGETEAVLLPSAPTTAVAEGAVPPPLPSAQRKKEIESSYVDRPVEAAPQGAAAPAAIPAAQLAPQPAPLPEGEPAPGQVAAAKLPPELPSAQRAKEVAAPAANTPAAPEPTLPAVAAPEVPLLVPVPEAEPVSSALRKQEPVPPAPDEEPFVLRGAPSTPTPEGKIALTGVTIDKNGLSLFTNGKVSDFRVITMVEPYSLVIELIGAVNGMGAQGAAVDKFDLTNVRFREFPDYLQITLDAGREEIIPYRTFKIDTGLRINIKPRSTHHIGP</sequence>
<evidence type="ECO:0000313" key="13">
    <source>
        <dbReference type="EMBL" id="TGU70351.1"/>
    </source>
</evidence>
<reference evidence="13 14" key="1">
    <citation type="submission" date="2019-04" db="EMBL/GenBank/DDBJ databases">
        <title>Geobacter oryzae sp. nov., ferric-reducing bacteria isolated from paddy soil.</title>
        <authorList>
            <person name="Xu Z."/>
            <person name="Masuda Y."/>
            <person name="Itoh H."/>
            <person name="Senoo K."/>
        </authorList>
    </citation>
    <scope>NUCLEOTIDE SEQUENCE [LARGE SCALE GENOMIC DNA]</scope>
    <source>
        <strain evidence="13 14">Red111</strain>
    </source>
</reference>
<evidence type="ECO:0000256" key="11">
    <source>
        <dbReference type="SAM" id="MobiDB-lite"/>
    </source>
</evidence>
<dbReference type="CDD" id="cd07185">
    <property type="entry name" value="OmpA_C-like"/>
    <property type="match status" value="1"/>
</dbReference>
<evidence type="ECO:0000256" key="10">
    <source>
        <dbReference type="PROSITE-ProRule" id="PRU00473"/>
    </source>
</evidence>